<dbReference type="Gramene" id="Ma09_t30960.1">
    <property type="protein sequence ID" value="Ma09_p30960.1"/>
    <property type="gene ID" value="Ma09_g30960"/>
</dbReference>
<reference evidence="1" key="1">
    <citation type="submission" date="2021-03" db="EMBL/GenBank/DDBJ databases">
        <authorList>
            <consortium name="Genoscope - CEA"/>
            <person name="William W."/>
        </authorList>
    </citation>
    <scope>NUCLEOTIDE SEQUENCE</scope>
    <source>
        <strain evidence="1">Doubled-haploid Pahang</strain>
    </source>
</reference>
<organism evidence="2 3">
    <name type="scientific">Musa acuminata subsp. malaccensis</name>
    <name type="common">Wild banana</name>
    <name type="synonym">Musa malaccensis</name>
    <dbReference type="NCBI Taxonomy" id="214687"/>
    <lineage>
        <taxon>Eukaryota</taxon>
        <taxon>Viridiplantae</taxon>
        <taxon>Streptophyta</taxon>
        <taxon>Embryophyta</taxon>
        <taxon>Tracheophyta</taxon>
        <taxon>Spermatophyta</taxon>
        <taxon>Magnoliopsida</taxon>
        <taxon>Liliopsida</taxon>
        <taxon>Zingiberales</taxon>
        <taxon>Musaceae</taxon>
        <taxon>Musa</taxon>
    </lineage>
</organism>
<evidence type="ECO:0000313" key="3">
    <source>
        <dbReference type="Proteomes" id="UP000012960"/>
    </source>
</evidence>
<accession>A0A804KQM6</accession>
<name>A0A804KQM6_MUSAM</name>
<proteinExistence type="predicted"/>
<gene>
    <name evidence="1" type="ORF">GSMUA_249630.1</name>
</gene>
<dbReference type="Proteomes" id="UP000012960">
    <property type="component" value="Unplaced"/>
</dbReference>
<keyword evidence="3" id="KW-1185">Reference proteome</keyword>
<sequence>MRSSSTSDLRSTVRDGTVWWMESVLDLVPPSFHGEARPE</sequence>
<evidence type="ECO:0000313" key="2">
    <source>
        <dbReference type="EnsemblPlants" id="Ma09_p30960.1"/>
    </source>
</evidence>
<evidence type="ECO:0000313" key="1">
    <source>
        <dbReference type="EMBL" id="CAG1836994.1"/>
    </source>
</evidence>
<protein>
    <submittedName>
        <fullName evidence="1">(wild Malaysian banana) hypothetical protein</fullName>
    </submittedName>
</protein>
<dbReference type="AlphaFoldDB" id="A0A804KQM6"/>
<dbReference type="EnsemblPlants" id="Ma09_t30960.1">
    <property type="protein sequence ID" value="Ma09_p30960.1"/>
    <property type="gene ID" value="Ma09_g30960"/>
</dbReference>
<dbReference type="EMBL" id="HG996474">
    <property type="protein sequence ID" value="CAG1836994.1"/>
    <property type="molecule type" value="Genomic_DNA"/>
</dbReference>
<reference evidence="2" key="2">
    <citation type="submission" date="2021-05" db="UniProtKB">
        <authorList>
            <consortium name="EnsemblPlants"/>
        </authorList>
    </citation>
    <scope>IDENTIFICATION</scope>
    <source>
        <strain evidence="2">subsp. malaccensis</strain>
    </source>
</reference>
<dbReference type="InParanoid" id="A0A804KQM6"/>